<dbReference type="EMBL" id="CM010716">
    <property type="protein sequence ID" value="RZC51834.1"/>
    <property type="molecule type" value="Genomic_DNA"/>
</dbReference>
<feature type="region of interest" description="Disordered" evidence="2">
    <location>
        <begin position="209"/>
        <end position="286"/>
    </location>
</feature>
<feature type="compositionally biased region" description="Acidic residues" evidence="2">
    <location>
        <begin position="275"/>
        <end position="286"/>
    </location>
</feature>
<feature type="compositionally biased region" description="Basic and acidic residues" evidence="2">
    <location>
        <begin position="42"/>
        <end position="61"/>
    </location>
</feature>
<proteinExistence type="predicted"/>
<sequence length="346" mass="38813">MGGRVLEGSQVSALKRKITLDTGEDFKEIKKPKKVLKKSKKKSEEVLGDAGKKEKEDKSKEEEEIVVIPMAENASGDSQASLLMREVVLDKVQESHKVKKPKKVLKKAKKKIEEVQGSAKMEEMDNGKEVKEIADIPLVKNVPSDTVDELKNAKRLKKKLVIKHDAETPELLQASNMCAKEDSQSEEVTLCPERATESLVALPKVTKVVDKSEAGKHKKKASSRDLVEQEEELEKEEESRTSKNPTKILKRSKKKVKEVQGGAAIKEKRCHPNTEFDEEEKDNFEDEKEIVAVPMAGKVSEGTQVSPIKNKVDKEEDLKKVKKLKKVLKKSKKKVEEVQGDAAKME</sequence>
<dbReference type="Gramene" id="RZC51834">
    <property type="protein sequence ID" value="RZC51834"/>
    <property type="gene ID" value="C5167_020255"/>
</dbReference>
<protein>
    <submittedName>
        <fullName evidence="3">Uncharacterized protein</fullName>
    </submittedName>
</protein>
<feature type="region of interest" description="Disordered" evidence="2">
    <location>
        <begin position="32"/>
        <end position="64"/>
    </location>
</feature>
<organism evidence="3 4">
    <name type="scientific">Papaver somniferum</name>
    <name type="common">Opium poppy</name>
    <dbReference type="NCBI Taxonomy" id="3469"/>
    <lineage>
        <taxon>Eukaryota</taxon>
        <taxon>Viridiplantae</taxon>
        <taxon>Streptophyta</taxon>
        <taxon>Embryophyta</taxon>
        <taxon>Tracheophyta</taxon>
        <taxon>Spermatophyta</taxon>
        <taxon>Magnoliopsida</taxon>
        <taxon>Ranunculales</taxon>
        <taxon>Papaveraceae</taxon>
        <taxon>Papaveroideae</taxon>
        <taxon>Papaver</taxon>
    </lineage>
</organism>
<gene>
    <name evidence="3" type="ORF">C5167_020255</name>
</gene>
<accession>A0A4Y7ISI7</accession>
<evidence type="ECO:0000256" key="1">
    <source>
        <dbReference type="SAM" id="Coils"/>
    </source>
</evidence>
<keyword evidence="4" id="KW-1185">Reference proteome</keyword>
<dbReference type="Proteomes" id="UP000316621">
    <property type="component" value="Chromosome 2"/>
</dbReference>
<keyword evidence="1" id="KW-0175">Coiled coil</keyword>
<evidence type="ECO:0000256" key="2">
    <source>
        <dbReference type="SAM" id="MobiDB-lite"/>
    </source>
</evidence>
<feature type="coiled-coil region" evidence="1">
    <location>
        <begin position="314"/>
        <end position="341"/>
    </location>
</feature>
<feature type="compositionally biased region" description="Basic and acidic residues" evidence="2">
    <location>
        <begin position="265"/>
        <end position="274"/>
    </location>
</feature>
<dbReference type="AlphaFoldDB" id="A0A4Y7ISI7"/>
<evidence type="ECO:0000313" key="4">
    <source>
        <dbReference type="Proteomes" id="UP000316621"/>
    </source>
</evidence>
<name>A0A4Y7ISI7_PAPSO</name>
<evidence type="ECO:0000313" key="3">
    <source>
        <dbReference type="EMBL" id="RZC51834.1"/>
    </source>
</evidence>
<feature type="compositionally biased region" description="Basic residues" evidence="2">
    <location>
        <begin position="32"/>
        <end position="41"/>
    </location>
</feature>
<reference evidence="3 4" key="1">
    <citation type="journal article" date="2018" name="Science">
        <title>The opium poppy genome and morphinan production.</title>
        <authorList>
            <person name="Guo L."/>
            <person name="Winzer T."/>
            <person name="Yang X."/>
            <person name="Li Y."/>
            <person name="Ning Z."/>
            <person name="He Z."/>
            <person name="Teodor R."/>
            <person name="Lu Y."/>
            <person name="Bowser T.A."/>
            <person name="Graham I.A."/>
            <person name="Ye K."/>
        </authorList>
    </citation>
    <scope>NUCLEOTIDE SEQUENCE [LARGE SCALE GENOMIC DNA]</scope>
    <source>
        <strain evidence="4">cv. HN1</strain>
        <tissue evidence="3">Leaves</tissue>
    </source>
</reference>